<dbReference type="AlphaFoldDB" id="A0A009HLH9"/>
<dbReference type="PATRIC" id="fig|1310613.3.peg.3500"/>
<dbReference type="InterPro" id="IPR011008">
    <property type="entry name" value="Dimeric_a/b-barrel"/>
</dbReference>
<dbReference type="RefSeq" id="WP_032051715.1">
    <property type="nucleotide sequence ID" value="NZ_JEWH01000068.1"/>
</dbReference>
<accession>A0A009HLH9</accession>
<dbReference type="Gene3D" id="3.30.70.100">
    <property type="match status" value="1"/>
</dbReference>
<evidence type="ECO:0000313" key="1">
    <source>
        <dbReference type="EMBL" id="EXB03895.1"/>
    </source>
</evidence>
<gene>
    <name evidence="1" type="ORF">J512_3659</name>
</gene>
<reference evidence="1 2" key="1">
    <citation type="submission" date="2014-02" db="EMBL/GenBank/DDBJ databases">
        <title>Comparative genomics and transcriptomics to identify genetic mechanisms underlying the emergence of carbapenem resistant Acinetobacter baumannii (CRAb).</title>
        <authorList>
            <person name="Harris A.D."/>
            <person name="Johnson K.J."/>
            <person name="George J."/>
            <person name="Shefchek K."/>
            <person name="Daugherty S.C."/>
            <person name="Parankush S."/>
            <person name="Sadzewicz L."/>
            <person name="Tallon L."/>
            <person name="Sengamalay N."/>
            <person name="Hazen T.H."/>
            <person name="Rasko D.A."/>
        </authorList>
    </citation>
    <scope>NUCLEOTIDE SEQUENCE [LARGE SCALE GENOMIC DNA]</scope>
    <source>
        <strain evidence="1 2">1295743</strain>
    </source>
</reference>
<protein>
    <recommendedName>
        <fullName evidence="3">Antibiotic biosynthesis monooxygenase</fullName>
    </recommendedName>
</protein>
<comment type="caution">
    <text evidence="1">The sequence shown here is derived from an EMBL/GenBank/DDBJ whole genome shotgun (WGS) entry which is preliminary data.</text>
</comment>
<sequence length="120" mass="14139">MAHTQQVDLIFRYKVKDGMDDIFQNYLDIVLALVQEKEPYVLEYSIFKQADGSYLQHERYINEDAVVQHLNVTAEGQKYFHLAADILDVMAVGETNAEFWKQFEGPHFVRYSRLHQLQRA</sequence>
<dbReference type="Proteomes" id="UP000020595">
    <property type="component" value="Unassembled WGS sequence"/>
</dbReference>
<proteinExistence type="predicted"/>
<evidence type="ECO:0008006" key="3">
    <source>
        <dbReference type="Google" id="ProtNLM"/>
    </source>
</evidence>
<organism evidence="1 2">
    <name type="scientific">Acinetobacter baumannii (strain 1295743)</name>
    <dbReference type="NCBI Taxonomy" id="1310613"/>
    <lineage>
        <taxon>Bacteria</taxon>
        <taxon>Pseudomonadati</taxon>
        <taxon>Pseudomonadota</taxon>
        <taxon>Gammaproteobacteria</taxon>
        <taxon>Moraxellales</taxon>
        <taxon>Moraxellaceae</taxon>
        <taxon>Acinetobacter</taxon>
        <taxon>Acinetobacter calcoaceticus/baumannii complex</taxon>
    </lineage>
</organism>
<name>A0A009HLH9_ACIB9</name>
<dbReference type="SUPFAM" id="SSF54909">
    <property type="entry name" value="Dimeric alpha+beta barrel"/>
    <property type="match status" value="1"/>
</dbReference>
<dbReference type="EMBL" id="JEWH01000068">
    <property type="protein sequence ID" value="EXB03895.1"/>
    <property type="molecule type" value="Genomic_DNA"/>
</dbReference>
<evidence type="ECO:0000313" key="2">
    <source>
        <dbReference type="Proteomes" id="UP000020595"/>
    </source>
</evidence>